<reference evidence="1 2" key="1">
    <citation type="submission" date="2018-02" db="EMBL/GenBank/DDBJ databases">
        <title>Draft genome sequences of Elsinoe sp., causing black scab on jojoba.</title>
        <authorList>
            <person name="Stodart B."/>
            <person name="Jeffress S."/>
            <person name="Ash G."/>
            <person name="Arun Chinnappa K."/>
        </authorList>
    </citation>
    <scope>NUCLEOTIDE SEQUENCE [LARGE SCALE GENOMIC DNA]</scope>
    <source>
        <strain evidence="1 2">Hillstone_2</strain>
    </source>
</reference>
<dbReference type="Proteomes" id="UP000308133">
    <property type="component" value="Unassembled WGS sequence"/>
</dbReference>
<sequence>MPAITSKHKYNNIPTSLINDARVNEQVPFDASRHLIFEASSSIHSLKDFELEESGISSMAVSEPFLLFSREAIQQFRAEILSQEVLETSYCPTGDTSGHFRVHYPKYARSTSDAWNCPEVVAIIPKVAGVELVPAIDYDVGHVNISINGIQDDQEVWAGPGEQKEKSISGYCESAFGWHTDSYAFVAVTMLSDCCDMIGGETKIRKGNGDIADARGPTMGTVVVMQGSCVPHKATSAKGGRERMTMVTSWRPRSPHMKDATIMRGTRNTSHLPTLYNQYTEYRLANLVQRVQKQLKDVEDRKEADSGFDPEGVRGWLLKQRSYIDDMLREIQAVQGVLTCFFSYWRNQILARPDLL</sequence>
<dbReference type="PANTHER" id="PTHR41677">
    <property type="entry name" value="YALI0B19030P"/>
    <property type="match status" value="1"/>
</dbReference>
<dbReference type="PANTHER" id="PTHR41677:SF1">
    <property type="entry name" value="FE2OG DIOXYGENASE DOMAIN-CONTAINING PROTEIN"/>
    <property type="match status" value="1"/>
</dbReference>
<dbReference type="AlphaFoldDB" id="A0A4U7ARX8"/>
<proteinExistence type="predicted"/>
<evidence type="ECO:0008006" key="3">
    <source>
        <dbReference type="Google" id="ProtNLM"/>
    </source>
</evidence>
<dbReference type="EMBL" id="PTQR01000118">
    <property type="protein sequence ID" value="TKX19196.1"/>
    <property type="molecule type" value="Genomic_DNA"/>
</dbReference>
<gene>
    <name evidence="1" type="ORF">C1H76_8650</name>
</gene>
<organism evidence="1 2">
    <name type="scientific">Elsinoe australis</name>
    <dbReference type="NCBI Taxonomy" id="40998"/>
    <lineage>
        <taxon>Eukaryota</taxon>
        <taxon>Fungi</taxon>
        <taxon>Dikarya</taxon>
        <taxon>Ascomycota</taxon>
        <taxon>Pezizomycotina</taxon>
        <taxon>Dothideomycetes</taxon>
        <taxon>Dothideomycetidae</taxon>
        <taxon>Myriangiales</taxon>
        <taxon>Elsinoaceae</taxon>
        <taxon>Elsinoe</taxon>
    </lineage>
</organism>
<protein>
    <recommendedName>
        <fullName evidence="3">Fe2OG dioxygenase domain-containing protein</fullName>
    </recommendedName>
</protein>
<comment type="caution">
    <text evidence="1">The sequence shown here is derived from an EMBL/GenBank/DDBJ whole genome shotgun (WGS) entry which is preliminary data.</text>
</comment>
<evidence type="ECO:0000313" key="2">
    <source>
        <dbReference type="Proteomes" id="UP000308133"/>
    </source>
</evidence>
<name>A0A4U7ARX8_9PEZI</name>
<accession>A0A4U7ARX8</accession>
<evidence type="ECO:0000313" key="1">
    <source>
        <dbReference type="EMBL" id="TKX19196.1"/>
    </source>
</evidence>